<feature type="region of interest" description="Disordered" evidence="1">
    <location>
        <begin position="39"/>
        <end position="58"/>
    </location>
</feature>
<dbReference type="EMBL" id="JBJQOH010000007">
    <property type="protein sequence ID" value="KAL3680112.1"/>
    <property type="molecule type" value="Genomic_DNA"/>
</dbReference>
<gene>
    <name evidence="3" type="ORF">R1sor_023068</name>
</gene>
<accession>A0ABD3GNQ6</accession>
<dbReference type="AlphaFoldDB" id="A0ABD3GNQ6"/>
<evidence type="ECO:0000313" key="3">
    <source>
        <dbReference type="EMBL" id="KAL3680112.1"/>
    </source>
</evidence>
<dbReference type="InterPro" id="IPR012337">
    <property type="entry name" value="RNaseH-like_sf"/>
</dbReference>
<feature type="compositionally biased region" description="Polar residues" evidence="1">
    <location>
        <begin position="729"/>
        <end position="741"/>
    </location>
</feature>
<protein>
    <recommendedName>
        <fullName evidence="2">DUF659 domain-containing protein</fullName>
    </recommendedName>
</protein>
<dbReference type="InterPro" id="IPR007021">
    <property type="entry name" value="DUF659"/>
</dbReference>
<feature type="domain" description="DUF659" evidence="2">
    <location>
        <begin position="187"/>
        <end position="338"/>
    </location>
</feature>
<sequence length="758" mass="85348">MDVAAYKKDGSNRHIKGCERATESLKFEIRGLNARHRGRMAEQNNSANEPSSSGNVRLTEEDREIEQAFPGSILGDSAGTPSACFHNSANNVRAQHSNFSSPSSIANDSVHSSSQPFESLPSRTQPYNRRTVQLPLKPMMDAAQREKADRLWAMAQQVAGLPFRVFSHPTFQEAYNFSSQFPGYKFPEEKKLPGPLLDANYQAVKEKTEKKMFQKLIWDKITISCDCWTNVSGRPQMNILDVNRFGEAVHCHVDGSNEVKSGVLIASHIKKAIEERGLENVLQFVADNASTNTLAGKLVMDTYRHVIFGGCVAHGLDLLMEDIGKLDWVKSVVTECKTFIQFVKNHHMPHTMFLDHFSNGATLLKPAATRFATNCIMLDRAYTLKGPLSQMVISDRWRNWLSDPSRPANIREGAEHLKTMVLNDEFWDKMHASACERAWSSYGFVHSLARVRLSIPRQHKLMYIYHNAKIKAIDQKRERKTARVLNTYWKSRTQQYILKRRHGAEYGSTANPRDAWVPDEVLEATGPEIGLSALENVNYYDDIGDHDFPDDSALQVEDPMVLPGMEIGEEDGLDDYYNISSNWIDQDSIARYTTVDAIDTRKARTLGVSENQVVELNKTISESDVERTWCDSYVQKARILKEIYSMPVERTTTDKASKRPRSSLRLKPTNASAGSPTREDDRGLGRNVNPRSTDDSSLPRGETSLPTTEPSSPGGETSSPRSETSSPRADNSSPRARTLRNQPLVDYRSQLNPPNVFR</sequence>
<dbReference type="Pfam" id="PF04937">
    <property type="entry name" value="DUF659"/>
    <property type="match status" value="1"/>
</dbReference>
<name>A0ABD3GNQ6_9MARC</name>
<dbReference type="SUPFAM" id="SSF53098">
    <property type="entry name" value="Ribonuclease H-like"/>
    <property type="match status" value="1"/>
</dbReference>
<evidence type="ECO:0000259" key="2">
    <source>
        <dbReference type="Pfam" id="PF04937"/>
    </source>
</evidence>
<feature type="region of interest" description="Disordered" evidence="1">
    <location>
        <begin position="95"/>
        <end position="129"/>
    </location>
</feature>
<feature type="compositionally biased region" description="Polar residues" evidence="1">
    <location>
        <begin position="749"/>
        <end position="758"/>
    </location>
</feature>
<proteinExistence type="predicted"/>
<evidence type="ECO:0000313" key="4">
    <source>
        <dbReference type="Proteomes" id="UP001633002"/>
    </source>
</evidence>
<dbReference type="Proteomes" id="UP001633002">
    <property type="component" value="Unassembled WGS sequence"/>
</dbReference>
<comment type="caution">
    <text evidence="3">The sequence shown here is derived from an EMBL/GenBank/DDBJ whole genome shotgun (WGS) entry which is preliminary data.</text>
</comment>
<feature type="compositionally biased region" description="Polar residues" evidence="1">
    <location>
        <begin position="42"/>
        <end position="56"/>
    </location>
</feature>
<dbReference type="PANTHER" id="PTHR32166">
    <property type="entry name" value="OSJNBA0013A04.12 PROTEIN"/>
    <property type="match status" value="1"/>
</dbReference>
<evidence type="ECO:0000256" key="1">
    <source>
        <dbReference type="SAM" id="MobiDB-lite"/>
    </source>
</evidence>
<dbReference type="PANTHER" id="PTHR32166:SF123">
    <property type="entry name" value="BED-TYPE DOMAIN-CONTAINING PROTEIN"/>
    <property type="match status" value="1"/>
</dbReference>
<organism evidence="3 4">
    <name type="scientific">Riccia sorocarpa</name>
    <dbReference type="NCBI Taxonomy" id="122646"/>
    <lineage>
        <taxon>Eukaryota</taxon>
        <taxon>Viridiplantae</taxon>
        <taxon>Streptophyta</taxon>
        <taxon>Embryophyta</taxon>
        <taxon>Marchantiophyta</taxon>
        <taxon>Marchantiopsida</taxon>
        <taxon>Marchantiidae</taxon>
        <taxon>Marchantiales</taxon>
        <taxon>Ricciaceae</taxon>
        <taxon>Riccia</taxon>
    </lineage>
</organism>
<feature type="compositionally biased region" description="Low complexity" evidence="1">
    <location>
        <begin position="706"/>
        <end position="728"/>
    </location>
</feature>
<keyword evidence="4" id="KW-1185">Reference proteome</keyword>
<feature type="region of interest" description="Disordered" evidence="1">
    <location>
        <begin position="650"/>
        <end position="758"/>
    </location>
</feature>
<reference evidence="3 4" key="1">
    <citation type="submission" date="2024-09" db="EMBL/GenBank/DDBJ databases">
        <title>Chromosome-scale assembly of Riccia sorocarpa.</title>
        <authorList>
            <person name="Paukszto L."/>
        </authorList>
    </citation>
    <scope>NUCLEOTIDE SEQUENCE [LARGE SCALE GENOMIC DNA]</scope>
    <source>
        <strain evidence="3">LP-2024</strain>
        <tissue evidence="3">Aerial parts of the thallus</tissue>
    </source>
</reference>